<evidence type="ECO:0000313" key="3">
    <source>
        <dbReference type="Proteomes" id="UP000198552"/>
    </source>
</evidence>
<reference evidence="3" key="1">
    <citation type="submission" date="2016-10" db="EMBL/GenBank/DDBJ databases">
        <authorList>
            <person name="Varghese N."/>
            <person name="Submissions S."/>
        </authorList>
    </citation>
    <scope>NUCLEOTIDE SEQUENCE [LARGE SCALE GENOMIC DNA]</scope>
    <source>
        <strain evidence="3">EPL6</strain>
    </source>
</reference>
<organism evidence="2 3">
    <name type="scientific">Oryzisolibacter propanilivorax</name>
    <dbReference type="NCBI Taxonomy" id="1527607"/>
    <lineage>
        <taxon>Bacteria</taxon>
        <taxon>Pseudomonadati</taxon>
        <taxon>Pseudomonadota</taxon>
        <taxon>Betaproteobacteria</taxon>
        <taxon>Burkholderiales</taxon>
        <taxon>Comamonadaceae</taxon>
        <taxon>Oryzisolibacter</taxon>
    </lineage>
</organism>
<dbReference type="Proteomes" id="UP000198552">
    <property type="component" value="Unassembled WGS sequence"/>
</dbReference>
<dbReference type="InterPro" id="IPR046748">
    <property type="entry name" value="HipA_2"/>
</dbReference>
<name>A0A1G9PDS6_9BURK</name>
<keyword evidence="3" id="KW-1185">Reference proteome</keyword>
<protein>
    <recommendedName>
        <fullName evidence="1">HipA-like kinase domain-containing protein</fullName>
    </recommendedName>
</protein>
<proteinExistence type="predicted"/>
<dbReference type="EMBL" id="FNHP01000001">
    <property type="protein sequence ID" value="SDL96940.1"/>
    <property type="molecule type" value="Genomic_DNA"/>
</dbReference>
<sequence>MTLPSLVPLRRIEVRRYVTPLREGGSMPAVVEANDLGQYVLKFRGAGQGVRALIAEIVCAQLARALALPVPELVLATLDAELARTEPDPEIQDLIRASDGLNVALDYLPGAVNFDPAADEASEDFASRLVWFDALVGNVDRTARNTNLLVWHRRPWLIDHGAALTFHHAWNGSVADPAKPFAPIADHVLLPRASRLAEVDGDLAACLPAPVLQAALAAVPDGFLQQAAAQQGDGLLAEPAQHRQAYLRYFQARLGERGRWLQGAIDARA</sequence>
<evidence type="ECO:0000259" key="1">
    <source>
        <dbReference type="Pfam" id="PF20613"/>
    </source>
</evidence>
<accession>A0A1G9PDS6</accession>
<feature type="domain" description="HipA-like kinase" evidence="1">
    <location>
        <begin position="20"/>
        <end position="165"/>
    </location>
</feature>
<dbReference type="STRING" id="1527607.SAMN05428957_101352"/>
<dbReference type="Pfam" id="PF20613">
    <property type="entry name" value="HipA_2"/>
    <property type="match status" value="1"/>
</dbReference>
<dbReference type="AlphaFoldDB" id="A0A1G9PDS6"/>
<gene>
    <name evidence="2" type="ORF">SAMN05428957_101352</name>
</gene>
<evidence type="ECO:0000313" key="2">
    <source>
        <dbReference type="EMBL" id="SDL96940.1"/>
    </source>
</evidence>